<dbReference type="Gene3D" id="3.30.450.20">
    <property type="entry name" value="PAS domain"/>
    <property type="match status" value="1"/>
</dbReference>
<dbReference type="OrthoDB" id="9803970at2"/>
<protein>
    <recommendedName>
        <fullName evidence="6">Sigma-54 factor interaction domain-containing protein</fullName>
    </recommendedName>
</protein>
<keyword evidence="3" id="KW-0805">Transcription regulation</keyword>
<keyword evidence="5" id="KW-0804">Transcription</keyword>
<dbReference type="Pfam" id="PF25601">
    <property type="entry name" value="AAA_lid_14"/>
    <property type="match status" value="1"/>
</dbReference>
<keyword evidence="8" id="KW-1185">Reference proteome</keyword>
<keyword evidence="4" id="KW-0238">DNA-binding</keyword>
<dbReference type="PANTHER" id="PTHR32071:SF74">
    <property type="entry name" value="TRANSCRIPTIONAL ACTIVATOR ROCR"/>
    <property type="match status" value="1"/>
</dbReference>
<dbReference type="SUPFAM" id="SSF55785">
    <property type="entry name" value="PYP-like sensor domain (PAS domain)"/>
    <property type="match status" value="1"/>
</dbReference>
<dbReference type="CDD" id="cd18773">
    <property type="entry name" value="PDC1_HK_sensor"/>
    <property type="match status" value="1"/>
</dbReference>
<evidence type="ECO:0000256" key="2">
    <source>
        <dbReference type="ARBA" id="ARBA00022840"/>
    </source>
</evidence>
<sequence>MRTEQSGICITEAGLQRGRRVENRFGMKNWRICLTIRNSKAIIRGKQIGDAMLRRYVEQILNLYNYIDGILVVDAKGIIEYFVTYRPDVNNLKEKDLIGRHVLEIYPNLTEESSSLLRVLKTGKPISNEYQALSTYNGQSINAINTTMPIKDGDRIIGAVDVSRYMDSAYERQDITLELKDKSEEKALYTVDDIITSSQQMELIKERISMIADTDSSVLIVGATGTGKELVAQSIHTSSCRRKKRFVSQNCAAIPANLLESILFGTVKGSYTGAENRPGIFEIANGGTIFLDEINSMEISVQAKILKAIEEKKITRIGGVAPIPIDVKIVSAINENPIDCMEAGKLREDLFYRLSVVQLTLPLLKERRNDLFFLVNHFIGEYNENMHRSIIGIDETVEEIFRSYDWPGNVRELKNVIEGAFNVTSSGFIQKKDLPEYLLNAMERSQCGAINGHCIDLDHPAFSLNKTMEEFEKDLIRRALSGSRNLSAAARKLKISKQTLSYKMSKYNLE</sequence>
<dbReference type="EMBL" id="QRMS01000006">
    <property type="protein sequence ID" value="RHJ84751.1"/>
    <property type="molecule type" value="Genomic_DNA"/>
</dbReference>
<feature type="domain" description="Sigma-54 factor interaction" evidence="6">
    <location>
        <begin position="194"/>
        <end position="422"/>
    </location>
</feature>
<keyword evidence="2" id="KW-0067">ATP-binding</keyword>
<dbReference type="InterPro" id="IPR027417">
    <property type="entry name" value="P-loop_NTPase"/>
</dbReference>
<keyword evidence="1" id="KW-0547">Nucleotide-binding</keyword>
<dbReference type="SUPFAM" id="SSF46689">
    <property type="entry name" value="Homeodomain-like"/>
    <property type="match status" value="1"/>
</dbReference>
<dbReference type="Gene3D" id="3.40.50.300">
    <property type="entry name" value="P-loop containing nucleotide triphosphate hydrolases"/>
    <property type="match status" value="1"/>
</dbReference>
<evidence type="ECO:0000256" key="3">
    <source>
        <dbReference type="ARBA" id="ARBA00023015"/>
    </source>
</evidence>
<dbReference type="SUPFAM" id="SSF52540">
    <property type="entry name" value="P-loop containing nucleoside triphosphate hydrolases"/>
    <property type="match status" value="1"/>
</dbReference>
<comment type="caution">
    <text evidence="7">The sequence shown here is derived from an EMBL/GenBank/DDBJ whole genome shotgun (WGS) entry which is preliminary data.</text>
</comment>
<proteinExistence type="predicted"/>
<dbReference type="SMART" id="SM00382">
    <property type="entry name" value="AAA"/>
    <property type="match status" value="1"/>
</dbReference>
<dbReference type="PROSITE" id="PS00688">
    <property type="entry name" value="SIGMA54_INTERACT_3"/>
    <property type="match status" value="1"/>
</dbReference>
<dbReference type="PANTHER" id="PTHR32071">
    <property type="entry name" value="TRANSCRIPTIONAL REGULATORY PROTEIN"/>
    <property type="match status" value="1"/>
</dbReference>
<name>A0A415DWB4_9FIRM</name>
<organism evidence="7 8">
    <name type="scientific">Emergencia timonensis</name>
    <dbReference type="NCBI Taxonomy" id="1776384"/>
    <lineage>
        <taxon>Bacteria</taxon>
        <taxon>Bacillati</taxon>
        <taxon>Bacillota</taxon>
        <taxon>Clostridia</taxon>
        <taxon>Peptostreptococcales</taxon>
        <taxon>Anaerovoracaceae</taxon>
        <taxon>Emergencia</taxon>
    </lineage>
</organism>
<evidence type="ECO:0000259" key="6">
    <source>
        <dbReference type="PROSITE" id="PS50045"/>
    </source>
</evidence>
<reference evidence="7 8" key="1">
    <citation type="submission" date="2018-08" db="EMBL/GenBank/DDBJ databases">
        <title>A genome reference for cultivated species of the human gut microbiota.</title>
        <authorList>
            <person name="Zou Y."/>
            <person name="Xue W."/>
            <person name="Luo G."/>
        </authorList>
    </citation>
    <scope>NUCLEOTIDE SEQUENCE [LARGE SCALE GENOMIC DNA]</scope>
    <source>
        <strain evidence="7 8">AM07-24</strain>
    </source>
</reference>
<dbReference type="GO" id="GO:0043565">
    <property type="term" value="F:sequence-specific DNA binding"/>
    <property type="evidence" value="ECO:0007669"/>
    <property type="project" value="InterPro"/>
</dbReference>
<dbReference type="PROSITE" id="PS00676">
    <property type="entry name" value="SIGMA54_INTERACT_2"/>
    <property type="match status" value="1"/>
</dbReference>
<evidence type="ECO:0000256" key="1">
    <source>
        <dbReference type="ARBA" id="ARBA00022741"/>
    </source>
</evidence>
<dbReference type="InterPro" id="IPR035965">
    <property type="entry name" value="PAS-like_dom_sf"/>
</dbReference>
<dbReference type="AlphaFoldDB" id="A0A415DWB4"/>
<evidence type="ECO:0000313" key="8">
    <source>
        <dbReference type="Proteomes" id="UP000284841"/>
    </source>
</evidence>
<dbReference type="GO" id="GO:0005524">
    <property type="term" value="F:ATP binding"/>
    <property type="evidence" value="ECO:0007669"/>
    <property type="project" value="UniProtKB-KW"/>
</dbReference>
<dbReference type="STRING" id="1776384.GCA_900086585_01250"/>
<dbReference type="PROSITE" id="PS50045">
    <property type="entry name" value="SIGMA54_INTERACT_4"/>
    <property type="match status" value="1"/>
</dbReference>
<dbReference type="GO" id="GO:0006355">
    <property type="term" value="P:regulation of DNA-templated transcription"/>
    <property type="evidence" value="ECO:0007669"/>
    <property type="project" value="InterPro"/>
</dbReference>
<dbReference type="Pfam" id="PF00158">
    <property type="entry name" value="Sigma54_activat"/>
    <property type="match status" value="1"/>
</dbReference>
<dbReference type="Gene3D" id="1.10.10.60">
    <property type="entry name" value="Homeodomain-like"/>
    <property type="match status" value="1"/>
</dbReference>
<dbReference type="Gene3D" id="1.10.8.60">
    <property type="match status" value="1"/>
</dbReference>
<dbReference type="CDD" id="cd00009">
    <property type="entry name" value="AAA"/>
    <property type="match status" value="1"/>
</dbReference>
<dbReference type="InterPro" id="IPR025944">
    <property type="entry name" value="Sigma_54_int_dom_CS"/>
</dbReference>
<dbReference type="FunFam" id="3.40.50.300:FF:000006">
    <property type="entry name" value="DNA-binding transcriptional regulator NtrC"/>
    <property type="match status" value="1"/>
</dbReference>
<dbReference type="Pfam" id="PF02954">
    <property type="entry name" value="HTH_8"/>
    <property type="match status" value="1"/>
</dbReference>
<accession>A0A415DWB4</accession>
<evidence type="ECO:0000313" key="7">
    <source>
        <dbReference type="EMBL" id="RHJ84751.1"/>
    </source>
</evidence>
<dbReference type="InterPro" id="IPR002078">
    <property type="entry name" value="Sigma_54_int"/>
</dbReference>
<gene>
    <name evidence="7" type="ORF">DW099_17425</name>
</gene>
<dbReference type="InterPro" id="IPR025943">
    <property type="entry name" value="Sigma_54_int_dom_ATP-bd_2"/>
</dbReference>
<evidence type="ECO:0000256" key="5">
    <source>
        <dbReference type="ARBA" id="ARBA00023163"/>
    </source>
</evidence>
<dbReference type="InterPro" id="IPR009057">
    <property type="entry name" value="Homeodomain-like_sf"/>
</dbReference>
<dbReference type="Proteomes" id="UP000284841">
    <property type="component" value="Unassembled WGS sequence"/>
</dbReference>
<evidence type="ECO:0000256" key="4">
    <source>
        <dbReference type="ARBA" id="ARBA00023125"/>
    </source>
</evidence>
<dbReference type="InterPro" id="IPR002197">
    <property type="entry name" value="HTH_Fis"/>
</dbReference>
<dbReference type="InterPro" id="IPR058031">
    <property type="entry name" value="AAA_lid_NorR"/>
</dbReference>
<dbReference type="InterPro" id="IPR003593">
    <property type="entry name" value="AAA+_ATPase"/>
</dbReference>